<evidence type="ECO:0000313" key="2">
    <source>
        <dbReference type="EMBL" id="AGO61870.1"/>
    </source>
</evidence>
<dbReference type="SUPFAM" id="SSF81593">
    <property type="entry name" value="Nucleotidyltransferase substrate binding subunit/domain"/>
    <property type="match status" value="1"/>
</dbReference>
<name>S0AU34_FERAC</name>
<accession>S0AU34</accession>
<dbReference type="EMBL" id="CP004145">
    <property type="protein sequence ID" value="AGO61870.1"/>
    <property type="molecule type" value="Genomic_DNA"/>
</dbReference>
<dbReference type="GeneID" id="16026084"/>
<dbReference type="KEGG" id="fac:FACI_IFERC01G1894"/>
<feature type="domain" description="HEPN" evidence="1">
    <location>
        <begin position="10"/>
        <end position="120"/>
    </location>
</feature>
<dbReference type="RefSeq" id="WP_009887983.1">
    <property type="nucleotide sequence ID" value="NC_021592.1"/>
</dbReference>
<dbReference type="AlphaFoldDB" id="S0AU34"/>
<evidence type="ECO:0000259" key="1">
    <source>
        <dbReference type="PROSITE" id="PS50910"/>
    </source>
</evidence>
<proteinExistence type="predicted"/>
<reference evidence="2 3" key="1">
    <citation type="journal article" date="2007" name="Proc. Natl. Acad. Sci. U.S.A.">
        <title>Genome dynamics in a natural archaeal population.</title>
        <authorList>
            <person name="Allen E.E."/>
            <person name="Tyson G.W."/>
            <person name="Whitaker R.J."/>
            <person name="Detter J.C."/>
            <person name="Richardson P.M."/>
            <person name="Banfield J.F."/>
        </authorList>
    </citation>
    <scope>NUCLEOTIDE SEQUENCE [LARGE SCALE GENOMIC DNA]</scope>
    <source>
        <strain evidence="3">fer1</strain>
    </source>
</reference>
<dbReference type="HOGENOM" id="CLU_123170_1_0_2"/>
<dbReference type="PROSITE" id="PS50910">
    <property type="entry name" value="HEPN"/>
    <property type="match status" value="1"/>
</dbReference>
<keyword evidence="3" id="KW-1185">Reference proteome</keyword>
<dbReference type="SMART" id="SM00748">
    <property type="entry name" value="HEPN"/>
    <property type="match status" value="1"/>
</dbReference>
<dbReference type="Pfam" id="PF05168">
    <property type="entry name" value="HEPN"/>
    <property type="match status" value="1"/>
</dbReference>
<protein>
    <submittedName>
        <fullName evidence="2">HEPN protein</fullName>
    </submittedName>
</protein>
<evidence type="ECO:0000313" key="3">
    <source>
        <dbReference type="Proteomes" id="UP000014660"/>
    </source>
</evidence>
<organism evidence="2 3">
    <name type="scientific">Ferroplasma acidarmanus Fer1</name>
    <dbReference type="NCBI Taxonomy" id="333146"/>
    <lineage>
        <taxon>Archaea</taxon>
        <taxon>Methanobacteriati</taxon>
        <taxon>Thermoplasmatota</taxon>
        <taxon>Thermoplasmata</taxon>
        <taxon>Thermoplasmatales</taxon>
        <taxon>Ferroplasmaceae</taxon>
        <taxon>Ferroplasma</taxon>
    </lineage>
</organism>
<dbReference type="Proteomes" id="UP000014660">
    <property type="component" value="Chromosome"/>
</dbReference>
<dbReference type="Gene3D" id="1.20.120.330">
    <property type="entry name" value="Nucleotidyltransferases domain 2"/>
    <property type="match status" value="1"/>
</dbReference>
<sequence length="128" mass="15309">MSFSEAEILKKRANDFLEEGAHLIDIKKYDLAIFNLDQYCELILKYKILTKLGFYLDTHSLKELINKLSEFDDNIKDLVNNEKDLLYIGRLTDAYISARYMPFEFDEKETKNVYKFIVEVFNRYVNRI</sequence>
<dbReference type="InterPro" id="IPR007842">
    <property type="entry name" value="HEPN_dom"/>
</dbReference>
<gene>
    <name evidence="2" type="ORF">FACI_IFERC00001G1894</name>
</gene>